<evidence type="ECO:0000256" key="4">
    <source>
        <dbReference type="ARBA" id="ARBA00022722"/>
    </source>
</evidence>
<evidence type="ECO:0000256" key="1">
    <source>
        <dbReference type="ARBA" id="ARBA00012493"/>
    </source>
</evidence>
<name>A0A0N5B5L8_STREA</name>
<evidence type="ECO:0000256" key="6">
    <source>
        <dbReference type="ARBA" id="ARBA00022801"/>
    </source>
</evidence>
<keyword evidence="4" id="KW-0540">Nuclease</keyword>
<dbReference type="Gene3D" id="3.10.10.10">
    <property type="entry name" value="HIV Type 1 Reverse Transcriptase, subunit A, domain 1"/>
    <property type="match status" value="1"/>
</dbReference>
<dbReference type="Pfam" id="PF17917">
    <property type="entry name" value="RT_RNaseH"/>
    <property type="match status" value="1"/>
</dbReference>
<dbReference type="PROSITE" id="PS50878">
    <property type="entry name" value="RT_POL"/>
    <property type="match status" value="1"/>
</dbReference>
<dbReference type="SUPFAM" id="SSF56672">
    <property type="entry name" value="DNA/RNA polymerases"/>
    <property type="match status" value="1"/>
</dbReference>
<dbReference type="EC" id="2.7.7.49" evidence="1"/>
<dbReference type="GO" id="GO:0042575">
    <property type="term" value="C:DNA polymerase complex"/>
    <property type="evidence" value="ECO:0007669"/>
    <property type="project" value="UniProtKB-ARBA"/>
</dbReference>
<proteinExistence type="predicted"/>
<feature type="domain" description="Reverse transcriptase" evidence="10">
    <location>
        <begin position="330"/>
        <end position="507"/>
    </location>
</feature>
<evidence type="ECO:0000259" key="11">
    <source>
        <dbReference type="PROSITE" id="PS50994"/>
    </source>
</evidence>
<dbReference type="InterPro" id="IPR001878">
    <property type="entry name" value="Znf_CCHC"/>
</dbReference>
<evidence type="ECO:0000256" key="3">
    <source>
        <dbReference type="ARBA" id="ARBA00022695"/>
    </source>
</evidence>
<protein>
    <recommendedName>
        <fullName evidence="1">RNA-directed DNA polymerase</fullName>
        <ecNumber evidence="1">2.7.7.49</ecNumber>
    </recommendedName>
</protein>
<evidence type="ECO:0000259" key="10">
    <source>
        <dbReference type="PROSITE" id="PS50878"/>
    </source>
</evidence>
<evidence type="ECO:0000256" key="7">
    <source>
        <dbReference type="ARBA" id="ARBA00022918"/>
    </source>
</evidence>
<dbReference type="Gene3D" id="3.30.70.270">
    <property type="match status" value="1"/>
</dbReference>
<dbReference type="SUPFAM" id="SSF50630">
    <property type="entry name" value="Acid proteases"/>
    <property type="match status" value="1"/>
</dbReference>
<dbReference type="GO" id="GO:0015074">
    <property type="term" value="P:DNA integration"/>
    <property type="evidence" value="ECO:0007669"/>
    <property type="project" value="InterPro"/>
</dbReference>
<keyword evidence="2" id="KW-0808">Transferase</keyword>
<dbReference type="InterPro" id="IPR000477">
    <property type="entry name" value="RT_dom"/>
</dbReference>
<dbReference type="PANTHER" id="PTHR37984">
    <property type="entry name" value="PROTEIN CBG26694"/>
    <property type="match status" value="1"/>
</dbReference>
<evidence type="ECO:0000259" key="9">
    <source>
        <dbReference type="PROSITE" id="PS50158"/>
    </source>
</evidence>
<dbReference type="InterPro" id="IPR043502">
    <property type="entry name" value="DNA/RNA_pol_sf"/>
</dbReference>
<keyword evidence="8" id="KW-0863">Zinc-finger</keyword>
<evidence type="ECO:0000313" key="13">
    <source>
        <dbReference type="WBParaSite" id="SPAL_0000136200.1"/>
    </source>
</evidence>
<dbReference type="InterPro" id="IPR001584">
    <property type="entry name" value="Integrase_cat-core"/>
</dbReference>
<dbReference type="WBParaSite" id="SPAL_0000136200.1">
    <property type="protein sequence ID" value="SPAL_0000136200.1"/>
    <property type="gene ID" value="SPAL_0000136200"/>
</dbReference>
<dbReference type="SMART" id="SM00343">
    <property type="entry name" value="ZnF_C2HC"/>
    <property type="match status" value="1"/>
</dbReference>
<dbReference type="InterPro" id="IPR043128">
    <property type="entry name" value="Rev_trsase/Diguanyl_cyclase"/>
</dbReference>
<dbReference type="GO" id="GO:0008270">
    <property type="term" value="F:zinc ion binding"/>
    <property type="evidence" value="ECO:0007669"/>
    <property type="project" value="UniProtKB-KW"/>
</dbReference>
<reference evidence="13" key="1">
    <citation type="submission" date="2017-02" db="UniProtKB">
        <authorList>
            <consortium name="WormBaseParasite"/>
        </authorList>
    </citation>
    <scope>IDENTIFICATION</scope>
</reference>
<dbReference type="SUPFAM" id="SSF53098">
    <property type="entry name" value="Ribonuclease H-like"/>
    <property type="match status" value="1"/>
</dbReference>
<dbReference type="InterPro" id="IPR021109">
    <property type="entry name" value="Peptidase_aspartic_dom_sf"/>
</dbReference>
<dbReference type="InterPro" id="IPR012337">
    <property type="entry name" value="RNaseH-like_sf"/>
</dbReference>
<keyword evidence="8" id="KW-0479">Metal-binding</keyword>
<dbReference type="GO" id="GO:0016787">
    <property type="term" value="F:hydrolase activity"/>
    <property type="evidence" value="ECO:0007669"/>
    <property type="project" value="UniProtKB-KW"/>
</dbReference>
<keyword evidence="3" id="KW-0548">Nucleotidyltransferase</keyword>
<dbReference type="Proteomes" id="UP000046392">
    <property type="component" value="Unplaced"/>
</dbReference>
<keyword evidence="12" id="KW-1185">Reference proteome</keyword>
<dbReference type="GO" id="GO:0003676">
    <property type="term" value="F:nucleic acid binding"/>
    <property type="evidence" value="ECO:0007669"/>
    <property type="project" value="InterPro"/>
</dbReference>
<keyword evidence="8" id="KW-0862">Zinc</keyword>
<dbReference type="STRING" id="174720.A0A0N5B5L8"/>
<dbReference type="GO" id="GO:0019899">
    <property type="term" value="F:enzyme binding"/>
    <property type="evidence" value="ECO:0007669"/>
    <property type="project" value="UniProtKB-ARBA"/>
</dbReference>
<dbReference type="Pfam" id="PF13650">
    <property type="entry name" value="Asp_protease_2"/>
    <property type="match status" value="1"/>
</dbReference>
<dbReference type="AlphaFoldDB" id="A0A0N5B5L8"/>
<dbReference type="InterPro" id="IPR050951">
    <property type="entry name" value="Retrovirus_Pol_polyprotein"/>
</dbReference>
<dbReference type="InterPro" id="IPR036875">
    <property type="entry name" value="Znf_CCHC_sf"/>
</dbReference>
<organism evidence="12 13">
    <name type="scientific">Strongyloides papillosus</name>
    <name type="common">Intestinal threadworm</name>
    <dbReference type="NCBI Taxonomy" id="174720"/>
    <lineage>
        <taxon>Eukaryota</taxon>
        <taxon>Metazoa</taxon>
        <taxon>Ecdysozoa</taxon>
        <taxon>Nematoda</taxon>
        <taxon>Chromadorea</taxon>
        <taxon>Rhabditida</taxon>
        <taxon>Tylenchina</taxon>
        <taxon>Panagrolaimomorpha</taxon>
        <taxon>Strongyloidoidea</taxon>
        <taxon>Strongyloididae</taxon>
        <taxon>Strongyloides</taxon>
    </lineage>
</organism>
<evidence type="ECO:0000256" key="8">
    <source>
        <dbReference type="PROSITE-ProRule" id="PRU00047"/>
    </source>
</evidence>
<keyword evidence="5" id="KW-0255">Endonuclease</keyword>
<dbReference type="PANTHER" id="PTHR37984:SF5">
    <property type="entry name" value="PROTEIN NYNRIN-LIKE"/>
    <property type="match status" value="1"/>
</dbReference>
<dbReference type="CDD" id="cd01647">
    <property type="entry name" value="RT_LTR"/>
    <property type="match status" value="1"/>
</dbReference>
<accession>A0A0N5B5L8</accession>
<dbReference type="PROSITE" id="PS50158">
    <property type="entry name" value="ZF_CCHC"/>
    <property type="match status" value="1"/>
</dbReference>
<feature type="domain" description="CCHC-type" evidence="9">
    <location>
        <begin position="108"/>
        <end position="124"/>
    </location>
</feature>
<feature type="domain" description="Integrase catalytic" evidence="11">
    <location>
        <begin position="819"/>
        <end position="973"/>
    </location>
</feature>
<sequence>MTKTEAECELMAFKLDQKNVEESLKKLKNLVSAQNVHLSRKDKDDRIRYEILRQLREIPNLKNLGLIGRNFSLDELEAELKIECKLRNLHINKNNDEKKMVDKRKIKKCFGCQQPGHIKPDCPNIKKEERISNIIEELDDSNEYTIDASIMVNGLVKAVKVFPDSGSKISCINPKLVKEMGLTLSEKKRKGALADGSPINVNTIREPIELTLNGKKIKMKDVWVLEIKHDLLIGTRTLCECDFVIKWTKPIDDDKKMMTLCGEEQEVELKCEIMENFPDVWSKSDFDLGLCKFNSPDIDLSSEEIPEHKRYDPPLAMRNELANQVQMMLSTGIIKNSYKVKFVANSIPVRKKDGSVRLCQDLRVLNKIVIKDRYQTMSVRSIFRDMEKFEFASSIDITKAYWQIPLSEKNKELVGFRLGNETYAFQTLMFGLCNAPSYFQRTMDEILRGVTGVMIYLDDILILTKEGENHKNKVMEVMSLLNAANIKINIKKSFFYRKEIDFLGFTIKPEGITPREKFVKALERYKNPDTIASLRKLRGLFCFVQHLIPGAQLMTKEMNEYIGNTSKIEGKKKVILPDSVKKEVEMIIEAVKKCTGVEFVKPDRGFFLYTDASNKGVGSILCQSNAEQNVGKRGINKKSMVAVGYFSATWNSYQRPAPAVLYEMKGISYSLNHFREIIWGRPVTVLTDHKNLISLCEESTDSRYDKYLFNIMSYGPRIIWLAGIENEGADSLSRICTISINCKEDIAKIAHEIFEEYHTKRVHSCLSKIWLMCQDKLIGEGRTKREIKAICKKLRELISNCRICLEENTLRRCKPKFADVEQPFDKIYIDMTEIDGKKIVAAIDAFPNLLIVQIIKSGTGEEVKQFLITKIECQYGLPKAMHSDNAKIFTGGVVKEYCEEKNILQSFSEKYSHCTNQKIERAFSTLQLAMRKVRKESNNACWIKKLPIIVHNINSMKFKDENYGPLDLIFTYHVRADIDNKNNVSLRQKPGTESYHQVQRKINKLRTKQVVIKNTMKKGKLDNQNAMGKVIEIKNSESDYPSMIVQTNMDRRCSQIAPLDKVREVTDSGITGPLKVSGGGEKN</sequence>
<keyword evidence="7" id="KW-0695">RNA-directed DNA polymerase</keyword>
<dbReference type="CDD" id="cd00303">
    <property type="entry name" value="retropepsin_like"/>
    <property type="match status" value="1"/>
</dbReference>
<dbReference type="Pfam" id="PF00078">
    <property type="entry name" value="RVT_1"/>
    <property type="match status" value="1"/>
</dbReference>
<evidence type="ECO:0000256" key="5">
    <source>
        <dbReference type="ARBA" id="ARBA00022759"/>
    </source>
</evidence>
<dbReference type="GO" id="GO:0003964">
    <property type="term" value="F:RNA-directed DNA polymerase activity"/>
    <property type="evidence" value="ECO:0007669"/>
    <property type="project" value="UniProtKB-KW"/>
</dbReference>
<dbReference type="InterPro" id="IPR041373">
    <property type="entry name" value="RT_RNaseH"/>
</dbReference>
<dbReference type="GO" id="GO:0004519">
    <property type="term" value="F:endonuclease activity"/>
    <property type="evidence" value="ECO:0007669"/>
    <property type="project" value="UniProtKB-KW"/>
</dbReference>
<dbReference type="FunFam" id="3.30.70.270:FF:000003">
    <property type="entry name" value="Transposon Ty3-G Gag-Pol polyprotein"/>
    <property type="match status" value="1"/>
</dbReference>
<evidence type="ECO:0000256" key="2">
    <source>
        <dbReference type="ARBA" id="ARBA00022679"/>
    </source>
</evidence>
<dbReference type="PROSITE" id="PS50994">
    <property type="entry name" value="INTEGRASE"/>
    <property type="match status" value="1"/>
</dbReference>
<dbReference type="SUPFAM" id="SSF57756">
    <property type="entry name" value="Retrovirus zinc finger-like domains"/>
    <property type="match status" value="1"/>
</dbReference>
<dbReference type="Gene3D" id="2.40.70.10">
    <property type="entry name" value="Acid Proteases"/>
    <property type="match status" value="1"/>
</dbReference>
<dbReference type="InterPro" id="IPR036397">
    <property type="entry name" value="RNaseH_sf"/>
</dbReference>
<dbReference type="Gene3D" id="3.30.420.10">
    <property type="entry name" value="Ribonuclease H-like superfamily/Ribonuclease H"/>
    <property type="match status" value="1"/>
</dbReference>
<keyword evidence="6" id="KW-0378">Hydrolase</keyword>
<evidence type="ECO:0000313" key="12">
    <source>
        <dbReference type="Proteomes" id="UP000046392"/>
    </source>
</evidence>